<keyword evidence="2" id="KW-1185">Reference proteome</keyword>
<evidence type="ECO:0000313" key="2">
    <source>
        <dbReference type="Proteomes" id="UP000531561"/>
    </source>
</evidence>
<reference evidence="1 2" key="1">
    <citation type="journal article" date="2020" name="Phytopathology">
        <title>A high-quality genome resource of Botrytis fragariae, a new and rapidly spreading fungal pathogen causing strawberry gray mold in the U.S.A.</title>
        <authorList>
            <person name="Wu Y."/>
            <person name="Saski C.A."/>
            <person name="Schnabel G."/>
            <person name="Xiao S."/>
            <person name="Hu M."/>
        </authorList>
    </citation>
    <scope>NUCLEOTIDE SEQUENCE [LARGE SCALE GENOMIC DNA]</scope>
    <source>
        <strain evidence="1 2">BVB16</strain>
    </source>
</reference>
<protein>
    <submittedName>
        <fullName evidence="1">Uncharacterized protein</fullName>
    </submittedName>
</protein>
<dbReference type="OrthoDB" id="2426273at2759"/>
<dbReference type="EMBL" id="JABFCT010000009">
    <property type="protein sequence ID" value="KAF5872986.1"/>
    <property type="molecule type" value="Genomic_DNA"/>
</dbReference>
<dbReference type="RefSeq" id="XP_037191932.1">
    <property type="nucleotide sequence ID" value="XM_037338626.1"/>
</dbReference>
<name>A0A8H6EI22_9HELO</name>
<accession>A0A8H6EI22</accession>
<proteinExistence type="predicted"/>
<organism evidence="1 2">
    <name type="scientific">Botrytis fragariae</name>
    <dbReference type="NCBI Taxonomy" id="1964551"/>
    <lineage>
        <taxon>Eukaryota</taxon>
        <taxon>Fungi</taxon>
        <taxon>Dikarya</taxon>
        <taxon>Ascomycota</taxon>
        <taxon>Pezizomycotina</taxon>
        <taxon>Leotiomycetes</taxon>
        <taxon>Helotiales</taxon>
        <taxon>Sclerotiniaceae</taxon>
        <taxon>Botrytis</taxon>
    </lineage>
</organism>
<dbReference type="Proteomes" id="UP000531561">
    <property type="component" value="Unassembled WGS sequence"/>
</dbReference>
<sequence>MQSRFRVVVRSYTDDSNYPYEVFGNLAHETRNNEIADLYLSHHNRIGEESNGRKETLKNKMLEDEEYKAIRAELNQYFMDISQAFIDVDKRFVKAVNTHMENIVGSI</sequence>
<comment type="caution">
    <text evidence="1">The sequence shown here is derived from an EMBL/GenBank/DDBJ whole genome shotgun (WGS) entry which is preliminary data.</text>
</comment>
<dbReference type="GeneID" id="59262318"/>
<evidence type="ECO:0000313" key="1">
    <source>
        <dbReference type="EMBL" id="KAF5872986.1"/>
    </source>
</evidence>
<gene>
    <name evidence="1" type="ORF">Bfra_008263</name>
</gene>
<dbReference type="AlphaFoldDB" id="A0A8H6EI22"/>